<comment type="caution">
    <text evidence="3">The sequence shown here is derived from an EMBL/GenBank/DDBJ whole genome shotgun (WGS) entry which is preliminary data.</text>
</comment>
<evidence type="ECO:0000256" key="1">
    <source>
        <dbReference type="SAM" id="SignalP"/>
    </source>
</evidence>
<keyword evidence="4" id="KW-1185">Reference proteome</keyword>
<evidence type="ECO:0000313" key="4">
    <source>
        <dbReference type="Proteomes" id="UP000198711"/>
    </source>
</evidence>
<dbReference type="AlphaFoldDB" id="A0A8X8IBW4"/>
<dbReference type="Gene3D" id="3.30.70.1070">
    <property type="entry name" value="Sporulation related repeat"/>
    <property type="match status" value="1"/>
</dbReference>
<organism evidence="3 4">
    <name type="scientific">Hydrobacter penzbergensis</name>
    <dbReference type="NCBI Taxonomy" id="1235997"/>
    <lineage>
        <taxon>Bacteria</taxon>
        <taxon>Pseudomonadati</taxon>
        <taxon>Bacteroidota</taxon>
        <taxon>Chitinophagia</taxon>
        <taxon>Chitinophagales</taxon>
        <taxon>Chitinophagaceae</taxon>
        <taxon>Hydrobacter</taxon>
    </lineage>
</organism>
<dbReference type="PROSITE" id="PS51724">
    <property type="entry name" value="SPOR"/>
    <property type="match status" value="1"/>
</dbReference>
<dbReference type="GO" id="GO:0042834">
    <property type="term" value="F:peptidoglycan binding"/>
    <property type="evidence" value="ECO:0007669"/>
    <property type="project" value="InterPro"/>
</dbReference>
<sequence>MGRIKHTIILLLLAACCEQAMADGLKADSVILSKDHRLDILTAKQVQINKRTAMMTSSGLYRGYRIQVISTNKRDLAFKIKAELLARFPDQKSYAMFQSPYFKVRIGNFIRKEEAERLRKQLMKFYPQGVYVVEDAIEYTPKDEEEIIPQ</sequence>
<feature type="domain" description="SPOR" evidence="2">
    <location>
        <begin position="58"/>
        <end position="135"/>
    </location>
</feature>
<dbReference type="RefSeq" id="WP_092723500.1">
    <property type="nucleotide sequence ID" value="NZ_FNNO01000006.1"/>
</dbReference>
<feature type="signal peptide" evidence="1">
    <location>
        <begin position="1"/>
        <end position="22"/>
    </location>
</feature>
<dbReference type="InterPro" id="IPR036680">
    <property type="entry name" value="SPOR-like_sf"/>
</dbReference>
<keyword evidence="1" id="KW-0732">Signal</keyword>
<dbReference type="Proteomes" id="UP000198711">
    <property type="component" value="Unassembled WGS sequence"/>
</dbReference>
<protein>
    <submittedName>
        <fullName evidence="3">Sporulation related domain-containing protein</fullName>
    </submittedName>
</protein>
<reference evidence="3 4" key="1">
    <citation type="submission" date="2016-10" db="EMBL/GenBank/DDBJ databases">
        <authorList>
            <person name="Varghese N."/>
            <person name="Submissions S."/>
        </authorList>
    </citation>
    <scope>NUCLEOTIDE SEQUENCE [LARGE SCALE GENOMIC DNA]</scope>
    <source>
        <strain evidence="3 4">DSM 25353</strain>
    </source>
</reference>
<dbReference type="InterPro" id="IPR007730">
    <property type="entry name" value="SPOR-like_dom"/>
</dbReference>
<dbReference type="Pfam" id="PF05036">
    <property type="entry name" value="SPOR"/>
    <property type="match status" value="1"/>
</dbReference>
<accession>A0A8X8IBW4</accession>
<gene>
    <name evidence="3" type="ORF">SAMN05444410_10620</name>
</gene>
<name>A0A8X8IBW4_9BACT</name>
<dbReference type="PROSITE" id="PS51257">
    <property type="entry name" value="PROKAR_LIPOPROTEIN"/>
    <property type="match status" value="1"/>
</dbReference>
<dbReference type="EMBL" id="FNNO01000006">
    <property type="protein sequence ID" value="SDW81208.1"/>
    <property type="molecule type" value="Genomic_DNA"/>
</dbReference>
<feature type="chain" id="PRO_5036451985" evidence="1">
    <location>
        <begin position="23"/>
        <end position="150"/>
    </location>
</feature>
<proteinExistence type="predicted"/>
<evidence type="ECO:0000313" key="3">
    <source>
        <dbReference type="EMBL" id="SDW81208.1"/>
    </source>
</evidence>
<dbReference type="SUPFAM" id="SSF110997">
    <property type="entry name" value="Sporulation related repeat"/>
    <property type="match status" value="1"/>
</dbReference>
<evidence type="ECO:0000259" key="2">
    <source>
        <dbReference type="PROSITE" id="PS51724"/>
    </source>
</evidence>